<proteinExistence type="predicted"/>
<accession>A0ABT5S5I0</accession>
<evidence type="ECO:0000313" key="1">
    <source>
        <dbReference type="EMBL" id="MDD7913360.1"/>
    </source>
</evidence>
<comment type="caution">
    <text evidence="1">The sequence shown here is derived from an EMBL/GenBank/DDBJ whole genome shotgun (WGS) entry which is preliminary data.</text>
</comment>
<reference evidence="1" key="1">
    <citation type="submission" date="2023-02" db="EMBL/GenBank/DDBJ databases">
        <title>Polaribacter ponticola sp. nov., isolated from seawater.</title>
        <authorList>
            <person name="Baek J.H."/>
            <person name="Kim J.M."/>
            <person name="Choi D.G."/>
            <person name="Jeon C.O."/>
        </authorList>
    </citation>
    <scope>NUCLEOTIDE SEQUENCE</scope>
    <source>
        <strain evidence="1">MSW5</strain>
    </source>
</reference>
<dbReference type="RefSeq" id="WP_274270159.1">
    <property type="nucleotide sequence ID" value="NZ_JAOSLC020000002.1"/>
</dbReference>
<gene>
    <name evidence="1" type="ORF">N5A56_002465</name>
</gene>
<evidence type="ECO:0000313" key="2">
    <source>
        <dbReference type="Proteomes" id="UP001151478"/>
    </source>
</evidence>
<name>A0ABT5S5I0_9FLAO</name>
<sequence length="124" mass="14018">MESRSKSSFKNRSRSSCKQILINIKIKNYEHKKSNKINLINSVSKVIETVKTSAKKANDLALNTTEDVVNETITIASQWQKVTDKALKGGVKLLDNQQNLVFDALETYKSHFVNGKKKMSKIFA</sequence>
<keyword evidence="2" id="KW-1185">Reference proteome</keyword>
<dbReference type="Proteomes" id="UP001151478">
    <property type="component" value="Unassembled WGS sequence"/>
</dbReference>
<protein>
    <recommendedName>
        <fullName evidence="3">Phasin family protein</fullName>
    </recommendedName>
</protein>
<dbReference type="EMBL" id="JAOSLC020000002">
    <property type="protein sequence ID" value="MDD7913360.1"/>
    <property type="molecule type" value="Genomic_DNA"/>
</dbReference>
<evidence type="ECO:0008006" key="3">
    <source>
        <dbReference type="Google" id="ProtNLM"/>
    </source>
</evidence>
<organism evidence="1 2">
    <name type="scientific">Polaribacter ponticola</name>
    <dbReference type="NCBI Taxonomy" id="2978475"/>
    <lineage>
        <taxon>Bacteria</taxon>
        <taxon>Pseudomonadati</taxon>
        <taxon>Bacteroidota</taxon>
        <taxon>Flavobacteriia</taxon>
        <taxon>Flavobacteriales</taxon>
        <taxon>Flavobacteriaceae</taxon>
    </lineage>
</organism>